<keyword evidence="2" id="KW-1185">Reference proteome</keyword>
<evidence type="ECO:0000313" key="2">
    <source>
        <dbReference type="Proteomes" id="UP001153331"/>
    </source>
</evidence>
<comment type="caution">
    <text evidence="1">The sequence shown here is derived from an EMBL/GenBank/DDBJ whole genome shotgun (WGS) entry which is preliminary data.</text>
</comment>
<dbReference type="EMBL" id="JAPHNI010001537">
    <property type="protein sequence ID" value="KAJ8105359.1"/>
    <property type="molecule type" value="Genomic_DNA"/>
</dbReference>
<accession>A0ACC2HRH1</accession>
<sequence>MYAASLYAAARRDVIDKAVAERRAHKDTPETFFLPEIKTAQSRDELRKRIRGLRMVRRGGKTGKERRVERGVEQKMKTAAESVTVRSTEAGKESVPEAQATELKLNRWAKRRPKRV</sequence>
<protein>
    <submittedName>
        <fullName evidence="1">Uncharacterized protein</fullName>
    </submittedName>
</protein>
<name>A0ACC2HRH1_9PLEO</name>
<gene>
    <name evidence="1" type="ORF">OPT61_g10227</name>
</gene>
<organism evidence="1 2">
    <name type="scientific">Boeremia exigua</name>
    <dbReference type="NCBI Taxonomy" id="749465"/>
    <lineage>
        <taxon>Eukaryota</taxon>
        <taxon>Fungi</taxon>
        <taxon>Dikarya</taxon>
        <taxon>Ascomycota</taxon>
        <taxon>Pezizomycotina</taxon>
        <taxon>Dothideomycetes</taxon>
        <taxon>Pleosporomycetidae</taxon>
        <taxon>Pleosporales</taxon>
        <taxon>Pleosporineae</taxon>
        <taxon>Didymellaceae</taxon>
        <taxon>Boeremia</taxon>
    </lineage>
</organism>
<evidence type="ECO:0000313" key="1">
    <source>
        <dbReference type="EMBL" id="KAJ8105359.1"/>
    </source>
</evidence>
<reference evidence="1" key="1">
    <citation type="submission" date="2022-11" db="EMBL/GenBank/DDBJ databases">
        <title>Genome Sequence of Boeremia exigua.</title>
        <authorList>
            <person name="Buettner E."/>
        </authorList>
    </citation>
    <scope>NUCLEOTIDE SEQUENCE</scope>
    <source>
        <strain evidence="1">CU02</strain>
    </source>
</reference>
<dbReference type="Proteomes" id="UP001153331">
    <property type="component" value="Unassembled WGS sequence"/>
</dbReference>
<proteinExistence type="predicted"/>